<keyword evidence="3" id="KW-1185">Reference proteome</keyword>
<name>A0AAV1I8N1_9CHLO</name>
<dbReference type="Pfam" id="PF15502">
    <property type="entry name" value="MPLKIP"/>
    <property type="match status" value="1"/>
</dbReference>
<feature type="compositionally biased region" description="Pro residues" evidence="1">
    <location>
        <begin position="72"/>
        <end position="81"/>
    </location>
</feature>
<feature type="compositionally biased region" description="Basic and acidic residues" evidence="1">
    <location>
        <begin position="187"/>
        <end position="198"/>
    </location>
</feature>
<reference evidence="2 3" key="1">
    <citation type="submission" date="2023-10" db="EMBL/GenBank/DDBJ databases">
        <authorList>
            <person name="Maclean D."/>
            <person name="Macfadyen A."/>
        </authorList>
    </citation>
    <scope>NUCLEOTIDE SEQUENCE [LARGE SCALE GENOMIC DNA]</scope>
</reference>
<accession>A0AAV1I8N1</accession>
<proteinExistence type="predicted"/>
<dbReference type="AlphaFoldDB" id="A0AAV1I8N1"/>
<feature type="region of interest" description="Disordered" evidence="1">
    <location>
        <begin position="1"/>
        <end position="198"/>
    </location>
</feature>
<feature type="compositionally biased region" description="Low complexity" evidence="1">
    <location>
        <begin position="17"/>
        <end position="31"/>
    </location>
</feature>
<dbReference type="InterPro" id="IPR028265">
    <property type="entry name" value="TTDN1/SICKLE"/>
</dbReference>
<evidence type="ECO:0000313" key="3">
    <source>
        <dbReference type="Proteomes" id="UP001314263"/>
    </source>
</evidence>
<dbReference type="EMBL" id="CAUYUE010000008">
    <property type="protein sequence ID" value="CAK0783563.1"/>
    <property type="molecule type" value="Genomic_DNA"/>
</dbReference>
<protein>
    <submittedName>
        <fullName evidence="2">Uncharacterized protein</fullName>
    </submittedName>
</protein>
<evidence type="ECO:0000313" key="2">
    <source>
        <dbReference type="EMBL" id="CAK0783563.1"/>
    </source>
</evidence>
<dbReference type="Proteomes" id="UP001314263">
    <property type="component" value="Unassembled WGS sequence"/>
</dbReference>
<gene>
    <name evidence="2" type="ORF">CVIRNUC_006762</name>
</gene>
<organism evidence="2 3">
    <name type="scientific">Coccomyxa viridis</name>
    <dbReference type="NCBI Taxonomy" id="1274662"/>
    <lineage>
        <taxon>Eukaryota</taxon>
        <taxon>Viridiplantae</taxon>
        <taxon>Chlorophyta</taxon>
        <taxon>core chlorophytes</taxon>
        <taxon>Trebouxiophyceae</taxon>
        <taxon>Trebouxiophyceae incertae sedis</taxon>
        <taxon>Coccomyxaceae</taxon>
        <taxon>Coccomyxa</taxon>
    </lineage>
</organism>
<evidence type="ECO:0000256" key="1">
    <source>
        <dbReference type="SAM" id="MobiDB-lite"/>
    </source>
</evidence>
<comment type="caution">
    <text evidence="2">The sequence shown here is derived from an EMBL/GenBank/DDBJ whole genome shotgun (WGS) entry which is preliminary data.</text>
</comment>
<sequence>MQHHASSAPRPFEQGGHHPYAAPGYGAPVPGMQGSMHWQQGGLAPQPPHSMGALMQGGPKPPRSLAALQHGPRPPPGPPPGLWGHPPHAPDSAPGRSGAMGRGERGSAPGRGLRDALRGSGSAGRGSGRQPQGRGRRGEGTFDVEAYYQSSMMEDPWKQLRLRQPADGAGLASNAAEDMAQGSGSRSHADGASDRPWH</sequence>